<keyword evidence="4" id="KW-1185">Reference proteome</keyword>
<proteinExistence type="predicted"/>
<protein>
    <recommendedName>
        <fullName evidence="2">T6SS Phospholipase effector Tle1-like catalytic domain-containing protein</fullName>
    </recommendedName>
</protein>
<organism evidence="3 4">
    <name type="scientific">Cylindrobasidium torrendii FP15055 ss-10</name>
    <dbReference type="NCBI Taxonomy" id="1314674"/>
    <lineage>
        <taxon>Eukaryota</taxon>
        <taxon>Fungi</taxon>
        <taxon>Dikarya</taxon>
        <taxon>Basidiomycota</taxon>
        <taxon>Agaricomycotina</taxon>
        <taxon>Agaricomycetes</taxon>
        <taxon>Agaricomycetidae</taxon>
        <taxon>Agaricales</taxon>
        <taxon>Marasmiineae</taxon>
        <taxon>Physalacriaceae</taxon>
        <taxon>Cylindrobasidium</taxon>
    </lineage>
</organism>
<dbReference type="AlphaFoldDB" id="A0A0D7BT14"/>
<evidence type="ECO:0000256" key="1">
    <source>
        <dbReference type="SAM" id="MobiDB-lite"/>
    </source>
</evidence>
<evidence type="ECO:0000313" key="4">
    <source>
        <dbReference type="Proteomes" id="UP000054007"/>
    </source>
</evidence>
<dbReference type="STRING" id="1314674.A0A0D7BT14"/>
<gene>
    <name evidence="3" type="ORF">CYLTODRAFT_238277</name>
</gene>
<dbReference type="Pfam" id="PF09994">
    <property type="entry name" value="T6SS_Tle1-like_cat"/>
    <property type="match status" value="1"/>
</dbReference>
<accession>A0A0D7BT14</accession>
<reference evidence="3 4" key="1">
    <citation type="journal article" date="2015" name="Fungal Genet. Biol.">
        <title>Evolution of novel wood decay mechanisms in Agaricales revealed by the genome sequences of Fistulina hepatica and Cylindrobasidium torrendii.</title>
        <authorList>
            <person name="Floudas D."/>
            <person name="Held B.W."/>
            <person name="Riley R."/>
            <person name="Nagy L.G."/>
            <person name="Koehler G."/>
            <person name="Ransdell A.S."/>
            <person name="Younus H."/>
            <person name="Chow J."/>
            <person name="Chiniquy J."/>
            <person name="Lipzen A."/>
            <person name="Tritt A."/>
            <person name="Sun H."/>
            <person name="Haridas S."/>
            <person name="LaButti K."/>
            <person name="Ohm R.A."/>
            <person name="Kues U."/>
            <person name="Blanchette R.A."/>
            <person name="Grigoriev I.V."/>
            <person name="Minto R.E."/>
            <person name="Hibbett D.S."/>
        </authorList>
    </citation>
    <scope>NUCLEOTIDE SEQUENCE [LARGE SCALE GENOMIC DNA]</scope>
    <source>
        <strain evidence="3 4">FP15055 ss-10</strain>
    </source>
</reference>
<evidence type="ECO:0000259" key="2">
    <source>
        <dbReference type="Pfam" id="PF09994"/>
    </source>
</evidence>
<dbReference type="InterPro" id="IPR018712">
    <property type="entry name" value="Tle1-like_cat"/>
</dbReference>
<dbReference type="PANTHER" id="PTHR33840">
    <property type="match status" value="1"/>
</dbReference>
<dbReference type="Proteomes" id="UP000054007">
    <property type="component" value="Unassembled WGS sequence"/>
</dbReference>
<feature type="compositionally biased region" description="Basic and acidic residues" evidence="1">
    <location>
        <begin position="275"/>
        <end position="296"/>
    </location>
</feature>
<evidence type="ECO:0000313" key="3">
    <source>
        <dbReference type="EMBL" id="KIY73309.1"/>
    </source>
</evidence>
<dbReference type="OrthoDB" id="3162439at2759"/>
<feature type="compositionally biased region" description="Basic residues" evidence="1">
    <location>
        <begin position="265"/>
        <end position="274"/>
    </location>
</feature>
<feature type="domain" description="T6SS Phospholipase effector Tle1-like catalytic" evidence="2">
    <location>
        <begin position="42"/>
        <end position="343"/>
    </location>
</feature>
<dbReference type="PANTHER" id="PTHR33840:SF2">
    <property type="entry name" value="TLE1 PHOSPHOLIPASE DOMAIN-CONTAINING PROTEIN"/>
    <property type="match status" value="1"/>
</dbReference>
<name>A0A0D7BT14_9AGAR</name>
<dbReference type="EMBL" id="KN880436">
    <property type="protein sequence ID" value="KIY73309.1"/>
    <property type="molecule type" value="Genomic_DNA"/>
</dbReference>
<sequence>MKPNNLESSQSDDVYTVFPKASSPIQERFSMEDVIPPKHLNRTLVLCFDGTGDQFDSDNSNVVNFFATLKKDDPSEQLVYYQSGIGTYSVPDTVSPVSARVSKIVDSMVGIHLKTHVQSGYEFLMQNYEIGDKICIFGFSRGAYTARALAGMIHKVGLLPRCNHQQVPFAYRMYSREDELGWKQSAEFKRAFSIDVDIELLGVWDTVSSVGIIPRRLPFTVSNTHVRHFRHALALDERRVRFIPSFWDHHQEPKGLLRGAMPHSSSHHKPHRGLSKSERELHEKEQEYEEKTRSEMQDGYTETPTDIEEVWFAGGHGDVGGGNVLNEERHALARIPLRWMIRQCFLLKTGILFHRELLKKTGIDPASLWPHVQERPPQITSIPSTLTEPSNEEEEDIRDALSPTFDQLKIARFWWILEYIPARLRYQTKDNNWKNSITVNRGRARYIPRQHHAGFKVHRTVKLRMEDKNMGYQPKTHWTVDPTWVD</sequence>
<feature type="region of interest" description="Disordered" evidence="1">
    <location>
        <begin position="260"/>
        <end position="301"/>
    </location>
</feature>